<organism evidence="2 3">
    <name type="scientific">Streptosporangium vulgare</name>
    <dbReference type="NCBI Taxonomy" id="46190"/>
    <lineage>
        <taxon>Bacteria</taxon>
        <taxon>Bacillati</taxon>
        <taxon>Actinomycetota</taxon>
        <taxon>Actinomycetes</taxon>
        <taxon>Streptosporangiales</taxon>
        <taxon>Streptosporangiaceae</taxon>
        <taxon>Streptosporangium</taxon>
    </lineage>
</organism>
<dbReference type="EMBL" id="JBHMBS010000001">
    <property type="protein sequence ID" value="MFB9673878.1"/>
    <property type="molecule type" value="Genomic_DNA"/>
</dbReference>
<reference evidence="2 3" key="1">
    <citation type="submission" date="2024-09" db="EMBL/GenBank/DDBJ databases">
        <authorList>
            <person name="Sun Q."/>
            <person name="Mori K."/>
        </authorList>
    </citation>
    <scope>NUCLEOTIDE SEQUENCE [LARGE SCALE GENOMIC DNA]</scope>
    <source>
        <strain evidence="2 3">JCM 3028</strain>
    </source>
</reference>
<comment type="caution">
    <text evidence="2">The sequence shown here is derived from an EMBL/GenBank/DDBJ whole genome shotgun (WGS) entry which is preliminary data.</text>
</comment>
<evidence type="ECO:0000259" key="1">
    <source>
        <dbReference type="Pfam" id="PF16889"/>
    </source>
</evidence>
<dbReference type="Gene3D" id="1.50.10.100">
    <property type="entry name" value="Chondroitin AC/alginate lyase"/>
    <property type="match status" value="1"/>
</dbReference>
<dbReference type="PANTHER" id="PTHR39210:SF1">
    <property type="entry name" value="HEPARIN-SULFATE LYASE"/>
    <property type="match status" value="1"/>
</dbReference>
<evidence type="ECO:0000313" key="3">
    <source>
        <dbReference type="Proteomes" id="UP001589610"/>
    </source>
</evidence>
<sequence length="527" mass="57630">MFQRARGAIGLSGNRPAPLSLATTDGPVVHPAEWFPAIKVAEVMRGRVTFVGLPPVDLGPDIDWRLDPYRNRSWTLNLHAMRWMGRLVGEYERSGRQEYLTRATEIAGDWVRKNPRGGTGVSPWAWAEHPVALRAPALVCLSAYVRAAWLSDSLVEHAAILSDPALYRQGHNHGLDQDIALLAIGCRLRRERWRDLAIRRMTESAELSIDAQGALHEQAPRYGVYVHRRLGTAIAAIERCGAEIPADLAARRTSLETYVSHATQPDGRLVPIGDSPADTRPEGFPHGEGTVKVFDCGYVFGRTAWDDPASAHYSIRFGPGRRLHGHEDHLGVTYHAHGRDILVEAGFHSYERTAYREWTASPEAHNVPVVVGAAFREGTATRLASSSTGRTRQSYTLTDDAYGVSRTRSVPAGSALRNLWHVGPSLRVVSNRDGRVVLADGDWRATLLQLAMPSLRPIGGQEVRACAISTGYLRKVDTVTVLSPPAASLLTLIVPGTADPEVTVSEEKVTVHTPDGPVFFAPSLALP</sequence>
<evidence type="ECO:0000313" key="2">
    <source>
        <dbReference type="EMBL" id="MFB9673878.1"/>
    </source>
</evidence>
<dbReference type="Proteomes" id="UP001589610">
    <property type="component" value="Unassembled WGS sequence"/>
</dbReference>
<keyword evidence="3" id="KW-1185">Reference proteome</keyword>
<dbReference type="PANTHER" id="PTHR39210">
    <property type="entry name" value="HEPARIN-SULFATE LYASE"/>
    <property type="match status" value="1"/>
</dbReference>
<proteinExistence type="predicted"/>
<dbReference type="InterPro" id="IPR031680">
    <property type="entry name" value="Hepar_II_III_N"/>
</dbReference>
<dbReference type="RefSeq" id="WP_344749201.1">
    <property type="nucleotide sequence ID" value="NZ_BAAAWW010000186.1"/>
</dbReference>
<dbReference type="Pfam" id="PF16889">
    <property type="entry name" value="Hepar_II_III_N"/>
    <property type="match status" value="1"/>
</dbReference>
<name>A0ABV5T808_9ACTN</name>
<dbReference type="SUPFAM" id="SSF48230">
    <property type="entry name" value="Chondroitin AC/alginate lyase"/>
    <property type="match status" value="1"/>
</dbReference>
<dbReference type="InterPro" id="IPR008929">
    <property type="entry name" value="Chondroitin_lyas"/>
</dbReference>
<dbReference type="Gene3D" id="2.70.98.70">
    <property type="match status" value="1"/>
</dbReference>
<gene>
    <name evidence="2" type="ORF">ACFFRH_00145</name>
</gene>
<protein>
    <submittedName>
        <fullName evidence="2">Heparinase II/III family protein</fullName>
    </submittedName>
</protein>
<feature type="domain" description="Heparin-sulfate lyase N-terminal" evidence="1">
    <location>
        <begin position="54"/>
        <end position="279"/>
    </location>
</feature>
<accession>A0ABV5T808</accession>